<dbReference type="Gene3D" id="1.10.20.10">
    <property type="entry name" value="Histone, subunit A"/>
    <property type="match status" value="1"/>
</dbReference>
<evidence type="ECO:0000256" key="1">
    <source>
        <dbReference type="SAM" id="MobiDB-lite"/>
    </source>
</evidence>
<keyword evidence="3" id="KW-1185">Reference proteome</keyword>
<sequence length="116" mass="13396">MQKNIVSKSLSSSGKSRKRSTTEKINFRKYILRLNKSLKLKQKLSGRFLGEMDDFMCHILEMFEDNLTNLAASTYRKTLTVSQLENATRLSLPMKLDEFAIDYGRNAVSRSLRNIN</sequence>
<proteinExistence type="predicted"/>
<name>A0A4Y2IU39_ARAVE</name>
<reference evidence="2 3" key="1">
    <citation type="journal article" date="2019" name="Sci. Rep.">
        <title>Orb-weaving spider Araneus ventricosus genome elucidates the spidroin gene catalogue.</title>
        <authorList>
            <person name="Kono N."/>
            <person name="Nakamura H."/>
            <person name="Ohtoshi R."/>
            <person name="Moran D.A.P."/>
            <person name="Shinohara A."/>
            <person name="Yoshida Y."/>
            <person name="Fujiwara M."/>
            <person name="Mori M."/>
            <person name="Tomita M."/>
            <person name="Arakawa K."/>
        </authorList>
    </citation>
    <scope>NUCLEOTIDE SEQUENCE [LARGE SCALE GENOMIC DNA]</scope>
</reference>
<comment type="caution">
    <text evidence="2">The sequence shown here is derived from an EMBL/GenBank/DDBJ whole genome shotgun (WGS) entry which is preliminary data.</text>
</comment>
<dbReference type="EMBL" id="BGPR01002929">
    <property type="protein sequence ID" value="GBM81180.1"/>
    <property type="molecule type" value="Genomic_DNA"/>
</dbReference>
<evidence type="ECO:0000313" key="3">
    <source>
        <dbReference type="Proteomes" id="UP000499080"/>
    </source>
</evidence>
<dbReference type="GO" id="GO:0046982">
    <property type="term" value="F:protein heterodimerization activity"/>
    <property type="evidence" value="ECO:0007669"/>
    <property type="project" value="InterPro"/>
</dbReference>
<dbReference type="AlphaFoldDB" id="A0A4Y2IU39"/>
<dbReference type="InterPro" id="IPR009072">
    <property type="entry name" value="Histone-fold"/>
</dbReference>
<accession>A0A4Y2IU39</accession>
<dbReference type="Proteomes" id="UP000499080">
    <property type="component" value="Unassembled WGS sequence"/>
</dbReference>
<dbReference type="OrthoDB" id="6430406at2759"/>
<evidence type="ECO:0000313" key="2">
    <source>
        <dbReference type="EMBL" id="GBM81180.1"/>
    </source>
</evidence>
<protein>
    <recommendedName>
        <fullName evidence="4">Histone H2A/H2B/H3 domain-containing protein</fullName>
    </recommendedName>
</protein>
<gene>
    <name evidence="2" type="ORF">AVEN_35490_1</name>
</gene>
<dbReference type="SUPFAM" id="SSF47113">
    <property type="entry name" value="Histone-fold"/>
    <property type="match status" value="1"/>
</dbReference>
<evidence type="ECO:0008006" key="4">
    <source>
        <dbReference type="Google" id="ProtNLM"/>
    </source>
</evidence>
<feature type="region of interest" description="Disordered" evidence="1">
    <location>
        <begin position="1"/>
        <end position="22"/>
    </location>
</feature>
<organism evidence="2 3">
    <name type="scientific">Araneus ventricosus</name>
    <name type="common">Orbweaver spider</name>
    <name type="synonym">Epeira ventricosa</name>
    <dbReference type="NCBI Taxonomy" id="182803"/>
    <lineage>
        <taxon>Eukaryota</taxon>
        <taxon>Metazoa</taxon>
        <taxon>Ecdysozoa</taxon>
        <taxon>Arthropoda</taxon>
        <taxon>Chelicerata</taxon>
        <taxon>Arachnida</taxon>
        <taxon>Araneae</taxon>
        <taxon>Araneomorphae</taxon>
        <taxon>Entelegynae</taxon>
        <taxon>Araneoidea</taxon>
        <taxon>Araneidae</taxon>
        <taxon>Araneus</taxon>
    </lineage>
</organism>